<comment type="caution">
    <text evidence="2">The sequence shown here is derived from an EMBL/GenBank/DDBJ whole genome shotgun (WGS) entry which is preliminary data.</text>
</comment>
<keyword evidence="3" id="KW-1185">Reference proteome</keyword>
<dbReference type="AlphaFoldDB" id="A0A7J8SRU7"/>
<evidence type="ECO:0000256" key="1">
    <source>
        <dbReference type="SAM" id="MobiDB-lite"/>
    </source>
</evidence>
<proteinExistence type="predicted"/>
<sequence>MHQKKNKWMLGIDSVKQRRSKI</sequence>
<evidence type="ECO:0000313" key="2">
    <source>
        <dbReference type="EMBL" id="MBA0628831.1"/>
    </source>
</evidence>
<dbReference type="EMBL" id="JABFAC010000011">
    <property type="protein sequence ID" value="MBA0628831.1"/>
    <property type="molecule type" value="Genomic_DNA"/>
</dbReference>
<protein>
    <submittedName>
        <fullName evidence="2">Uncharacterized protein</fullName>
    </submittedName>
</protein>
<dbReference type="Proteomes" id="UP000593561">
    <property type="component" value="Unassembled WGS sequence"/>
</dbReference>
<feature type="region of interest" description="Disordered" evidence="1">
    <location>
        <begin position="1"/>
        <end position="22"/>
    </location>
</feature>
<gene>
    <name evidence="2" type="ORF">Godav_023476</name>
</gene>
<accession>A0A7J8SRU7</accession>
<name>A0A7J8SRU7_GOSDV</name>
<organism evidence="2 3">
    <name type="scientific">Gossypium davidsonii</name>
    <name type="common">Davidson's cotton</name>
    <name type="synonym">Gossypium klotzschianum subsp. davidsonii</name>
    <dbReference type="NCBI Taxonomy" id="34287"/>
    <lineage>
        <taxon>Eukaryota</taxon>
        <taxon>Viridiplantae</taxon>
        <taxon>Streptophyta</taxon>
        <taxon>Embryophyta</taxon>
        <taxon>Tracheophyta</taxon>
        <taxon>Spermatophyta</taxon>
        <taxon>Magnoliopsida</taxon>
        <taxon>eudicotyledons</taxon>
        <taxon>Gunneridae</taxon>
        <taxon>Pentapetalae</taxon>
        <taxon>rosids</taxon>
        <taxon>malvids</taxon>
        <taxon>Malvales</taxon>
        <taxon>Malvaceae</taxon>
        <taxon>Malvoideae</taxon>
        <taxon>Gossypium</taxon>
    </lineage>
</organism>
<reference evidence="2 3" key="1">
    <citation type="journal article" date="2019" name="Genome Biol. Evol.">
        <title>Insights into the evolution of the New World diploid cottons (Gossypium, subgenus Houzingenia) based on genome sequencing.</title>
        <authorList>
            <person name="Grover C.E."/>
            <person name="Arick M.A. 2nd"/>
            <person name="Thrash A."/>
            <person name="Conover J.L."/>
            <person name="Sanders W.S."/>
            <person name="Peterson D.G."/>
            <person name="Frelichowski J.E."/>
            <person name="Scheffler J.A."/>
            <person name="Scheffler B.E."/>
            <person name="Wendel J.F."/>
        </authorList>
    </citation>
    <scope>NUCLEOTIDE SEQUENCE [LARGE SCALE GENOMIC DNA]</scope>
    <source>
        <strain evidence="2">27</strain>
        <tissue evidence="2">Leaf</tissue>
    </source>
</reference>
<evidence type="ECO:0000313" key="3">
    <source>
        <dbReference type="Proteomes" id="UP000593561"/>
    </source>
</evidence>